<evidence type="ECO:0000313" key="2">
    <source>
        <dbReference type="Proteomes" id="UP001162162"/>
    </source>
</evidence>
<dbReference type="Proteomes" id="UP001162162">
    <property type="component" value="Unassembled WGS sequence"/>
</dbReference>
<gene>
    <name evidence="1" type="ORF">NQ318_008353</name>
</gene>
<accession>A0AAV8YJS8</accession>
<organism evidence="1 2">
    <name type="scientific">Aromia moschata</name>
    <dbReference type="NCBI Taxonomy" id="1265417"/>
    <lineage>
        <taxon>Eukaryota</taxon>
        <taxon>Metazoa</taxon>
        <taxon>Ecdysozoa</taxon>
        <taxon>Arthropoda</taxon>
        <taxon>Hexapoda</taxon>
        <taxon>Insecta</taxon>
        <taxon>Pterygota</taxon>
        <taxon>Neoptera</taxon>
        <taxon>Endopterygota</taxon>
        <taxon>Coleoptera</taxon>
        <taxon>Polyphaga</taxon>
        <taxon>Cucujiformia</taxon>
        <taxon>Chrysomeloidea</taxon>
        <taxon>Cerambycidae</taxon>
        <taxon>Cerambycinae</taxon>
        <taxon>Callichromatini</taxon>
        <taxon>Aromia</taxon>
    </lineage>
</organism>
<dbReference type="EMBL" id="JAPWTK010000092">
    <property type="protein sequence ID" value="KAJ8950915.1"/>
    <property type="molecule type" value="Genomic_DNA"/>
</dbReference>
<sequence length="81" mass="8991">MDVDQELAQKTAQSEIIVPPGCRNIVAKQNKCDSPTADDEGVPNHRELLYGSGFIRPLLAACRMDINNRTRGGKISLYLNY</sequence>
<evidence type="ECO:0000313" key="1">
    <source>
        <dbReference type="EMBL" id="KAJ8950915.1"/>
    </source>
</evidence>
<name>A0AAV8YJS8_9CUCU</name>
<dbReference type="AlphaFoldDB" id="A0AAV8YJS8"/>
<proteinExistence type="predicted"/>
<keyword evidence="2" id="KW-1185">Reference proteome</keyword>
<protein>
    <submittedName>
        <fullName evidence="1">Uncharacterized protein</fullName>
    </submittedName>
</protein>
<reference evidence="1" key="1">
    <citation type="journal article" date="2023" name="Insect Mol. Biol.">
        <title>Genome sequencing provides insights into the evolution of gene families encoding plant cell wall-degrading enzymes in longhorned beetles.</title>
        <authorList>
            <person name="Shin N.R."/>
            <person name="Okamura Y."/>
            <person name="Kirsch R."/>
            <person name="Pauchet Y."/>
        </authorList>
    </citation>
    <scope>NUCLEOTIDE SEQUENCE</scope>
    <source>
        <strain evidence="1">AMC_N1</strain>
    </source>
</reference>
<comment type="caution">
    <text evidence="1">The sequence shown here is derived from an EMBL/GenBank/DDBJ whole genome shotgun (WGS) entry which is preliminary data.</text>
</comment>